<evidence type="ECO:0000256" key="4">
    <source>
        <dbReference type="ARBA" id="ARBA00022723"/>
    </source>
</evidence>
<comment type="cofactor">
    <cofactor evidence="1">
        <name>Mg(2+)</name>
        <dbReference type="ChEBI" id="CHEBI:18420"/>
    </cofactor>
</comment>
<evidence type="ECO:0000256" key="2">
    <source>
        <dbReference type="ARBA" id="ARBA00010231"/>
    </source>
</evidence>
<keyword evidence="3" id="KW-0597">Phosphoprotein</keyword>
<evidence type="ECO:0000256" key="3">
    <source>
        <dbReference type="ARBA" id="ARBA00022553"/>
    </source>
</evidence>
<evidence type="ECO:0000313" key="11">
    <source>
        <dbReference type="EMBL" id="MBD1320937.1"/>
    </source>
</evidence>
<accession>A0ABR7WGP4</accession>
<evidence type="ECO:0000256" key="7">
    <source>
        <dbReference type="RuleBase" id="RU004326"/>
    </source>
</evidence>
<dbReference type="SUPFAM" id="SSF53738">
    <property type="entry name" value="Phosphoglucomutase, first 3 domains"/>
    <property type="match status" value="3"/>
</dbReference>
<evidence type="ECO:0000259" key="8">
    <source>
        <dbReference type="Pfam" id="PF02878"/>
    </source>
</evidence>
<dbReference type="CDD" id="cd05799">
    <property type="entry name" value="PGM2"/>
    <property type="match status" value="1"/>
</dbReference>
<keyword evidence="4 7" id="KW-0479">Metal-binding</keyword>
<dbReference type="InterPro" id="IPR005844">
    <property type="entry name" value="A-D-PHexomutase_a/b/a-I"/>
</dbReference>
<dbReference type="PRINTS" id="PR00509">
    <property type="entry name" value="PGMPMM"/>
</dbReference>
<dbReference type="InterPro" id="IPR005841">
    <property type="entry name" value="Alpha-D-phosphohexomutase_SF"/>
</dbReference>
<dbReference type="InterPro" id="IPR005845">
    <property type="entry name" value="A-D-PHexomutase_a/b/a-II"/>
</dbReference>
<feature type="domain" description="Alpha-D-phosphohexomutase alpha/beta/alpha" evidence="10">
    <location>
        <begin position="307"/>
        <end position="404"/>
    </location>
</feature>
<dbReference type="InterPro" id="IPR016066">
    <property type="entry name" value="A-D-PHexomutase_CS"/>
</dbReference>
<feature type="domain" description="Alpha-D-phosphohexomutase alpha/beta/alpha" evidence="8">
    <location>
        <begin position="39"/>
        <end position="173"/>
    </location>
</feature>
<proteinExistence type="inferred from homology"/>
<dbReference type="Gene3D" id="3.40.120.10">
    <property type="entry name" value="Alpha-D-Glucose-1,6-Bisphosphate, subunit A, domain 3"/>
    <property type="match status" value="3"/>
</dbReference>
<organism evidence="11 12">
    <name type="scientific">Gordonia hankookensis</name>
    <dbReference type="NCBI Taxonomy" id="589403"/>
    <lineage>
        <taxon>Bacteria</taxon>
        <taxon>Bacillati</taxon>
        <taxon>Actinomycetota</taxon>
        <taxon>Actinomycetes</taxon>
        <taxon>Mycobacteriales</taxon>
        <taxon>Gordoniaceae</taxon>
        <taxon>Gordonia</taxon>
    </lineage>
</organism>
<feature type="domain" description="Alpha-D-phosphohexomutase alpha/beta/alpha" evidence="9">
    <location>
        <begin position="197"/>
        <end position="295"/>
    </location>
</feature>
<dbReference type="Pfam" id="PF02879">
    <property type="entry name" value="PGM_PMM_II"/>
    <property type="match status" value="1"/>
</dbReference>
<dbReference type="RefSeq" id="WP_190267608.1">
    <property type="nucleotide sequence ID" value="NZ_BAABAD010000001.1"/>
</dbReference>
<dbReference type="InterPro" id="IPR036900">
    <property type="entry name" value="A-D-PHexomutase_C_sf"/>
</dbReference>
<protein>
    <submittedName>
        <fullName evidence="11">Phospho-sugar mutase</fullName>
    </submittedName>
</protein>
<keyword evidence="12" id="KW-1185">Reference proteome</keyword>
<evidence type="ECO:0000256" key="6">
    <source>
        <dbReference type="ARBA" id="ARBA00023235"/>
    </source>
</evidence>
<dbReference type="PANTHER" id="PTHR45745">
    <property type="entry name" value="PHOSPHOMANNOMUTASE 45A"/>
    <property type="match status" value="1"/>
</dbReference>
<dbReference type="InterPro" id="IPR016055">
    <property type="entry name" value="A-D-PHexomutase_a/b/a-I/II/III"/>
</dbReference>
<evidence type="ECO:0000256" key="5">
    <source>
        <dbReference type="ARBA" id="ARBA00022842"/>
    </source>
</evidence>
<evidence type="ECO:0000259" key="9">
    <source>
        <dbReference type="Pfam" id="PF02879"/>
    </source>
</evidence>
<reference evidence="11 12" key="1">
    <citation type="submission" date="2020-09" db="EMBL/GenBank/DDBJ databases">
        <title>Novel species in genus Gordonia.</title>
        <authorList>
            <person name="Zhang G."/>
        </authorList>
    </citation>
    <scope>NUCLEOTIDE SEQUENCE [LARGE SCALE GENOMIC DNA]</scope>
    <source>
        <strain evidence="11 12">ON-33</strain>
    </source>
</reference>
<keyword evidence="6" id="KW-0413">Isomerase</keyword>
<dbReference type="Proteomes" id="UP000602395">
    <property type="component" value="Unassembled WGS sequence"/>
</dbReference>
<sequence length="540" mass="56484">MSTIDPRDWIASDPDPLTRAELSALAPDRLDERFADTLRFGTAGLRGPVRAGPAGMNVAVVTRATHALGCALLDDGAAGATVVVGRDARHGSRAFATATAEVLAAQGFDVVALSGPTPTPLVAFACRDFDAAAAVAVTASHNPPTDNGYKVYLAGGAQLVPPADRRIEQLIATAPPANTIGRQRVSTDSRDGANTARYLDRLEARFGRVHGSPVRVALTAMHGVGGALALAALRRAGFPDVHVVAEQFAPDPDFPTVRFPNPEEPGSSDRVLALAERIDADLAIALDPDADRCAIGTRVHGTWRMLTGDETGALLGAHLLATTDLAAPVVASTIVSGSMLQAVASAAGARHVRTLTGFKWLVRAGEPLLYAYEEAIGHCVDPDAVRDKDGIATAVVAALLTHQRVAMRSDLSAAVDELSLAHGVHVTTQRSIRVTDIGLIADLMSSLRRSPPRAPAGIPVDVEDYAIRDDGLRTDAVQLTGRTADGISLRVIARPSGTEPKLKYYLEVVAPPGRADIAQTSDHLHELAARVAAELPGGEP</sequence>
<dbReference type="SUPFAM" id="SSF55957">
    <property type="entry name" value="Phosphoglucomutase, C-terminal domain"/>
    <property type="match status" value="1"/>
</dbReference>
<evidence type="ECO:0000256" key="1">
    <source>
        <dbReference type="ARBA" id="ARBA00001946"/>
    </source>
</evidence>
<comment type="similarity">
    <text evidence="2 7">Belongs to the phosphohexose mutase family.</text>
</comment>
<evidence type="ECO:0000313" key="12">
    <source>
        <dbReference type="Proteomes" id="UP000602395"/>
    </source>
</evidence>
<dbReference type="PANTHER" id="PTHR45745:SF1">
    <property type="entry name" value="PHOSPHOGLUCOMUTASE 2B-RELATED"/>
    <property type="match status" value="1"/>
</dbReference>
<keyword evidence="5 7" id="KW-0460">Magnesium</keyword>
<evidence type="ECO:0000259" key="10">
    <source>
        <dbReference type="Pfam" id="PF02880"/>
    </source>
</evidence>
<dbReference type="PROSITE" id="PS00710">
    <property type="entry name" value="PGM_PMM"/>
    <property type="match status" value="1"/>
</dbReference>
<dbReference type="Pfam" id="PF02878">
    <property type="entry name" value="PGM_PMM_I"/>
    <property type="match status" value="1"/>
</dbReference>
<gene>
    <name evidence="11" type="ORF">IDF66_15230</name>
</gene>
<dbReference type="InterPro" id="IPR005846">
    <property type="entry name" value="A-D-PHexomutase_a/b/a-III"/>
</dbReference>
<dbReference type="EMBL" id="JACWMS010000003">
    <property type="protein sequence ID" value="MBD1320937.1"/>
    <property type="molecule type" value="Genomic_DNA"/>
</dbReference>
<dbReference type="Pfam" id="PF02880">
    <property type="entry name" value="PGM_PMM_III"/>
    <property type="match status" value="1"/>
</dbReference>
<comment type="caution">
    <text evidence="11">The sequence shown here is derived from an EMBL/GenBank/DDBJ whole genome shotgun (WGS) entry which is preliminary data.</text>
</comment>
<name>A0ABR7WGP4_9ACTN</name>